<dbReference type="PANTHER" id="PTHR10907:SF47">
    <property type="entry name" value="REGUCALCIN"/>
    <property type="match status" value="1"/>
</dbReference>
<feature type="binding site" evidence="3">
    <location>
        <position position="100"/>
    </location>
    <ligand>
        <name>substrate</name>
    </ligand>
</feature>
<dbReference type="PANTHER" id="PTHR10907">
    <property type="entry name" value="REGUCALCIN"/>
    <property type="match status" value="1"/>
</dbReference>
<evidence type="ECO:0000313" key="5">
    <source>
        <dbReference type="EMBL" id="TPG54020.1"/>
    </source>
</evidence>
<dbReference type="SUPFAM" id="SSF63829">
    <property type="entry name" value="Calcium-dependent phosphotriesterase"/>
    <property type="match status" value="1"/>
</dbReference>
<dbReference type="InterPro" id="IPR005511">
    <property type="entry name" value="SMP-30"/>
</dbReference>
<dbReference type="EMBL" id="RCZC01000002">
    <property type="protein sequence ID" value="TPG54020.1"/>
    <property type="molecule type" value="Genomic_DNA"/>
</dbReference>
<feature type="domain" description="SMP-30/Gluconolactonase/LRE-like region" evidence="4">
    <location>
        <begin position="15"/>
        <end position="254"/>
    </location>
</feature>
<dbReference type="Gene3D" id="2.120.10.30">
    <property type="entry name" value="TolB, C-terminal domain"/>
    <property type="match status" value="1"/>
</dbReference>
<comment type="cofactor">
    <cofactor evidence="3">
        <name>Zn(2+)</name>
        <dbReference type="ChEBI" id="CHEBI:29105"/>
    </cofactor>
    <text evidence="3">Binds 1 divalent metal cation per subunit.</text>
</comment>
<sequence>MVGAVRSVQPIGAILGEGPVWYDAALWFVDIKRQRIYRYDPARDALQEWDAPGEVGWVLPRAGGGMIAGLDTGLHAFDPVSGQFEHLFDPEAHLPGNRLNDATTDAQGRIWFGSMDNAEQDATGRLYRAEATGSSDSGLSPVVITNGPAIAPDGGALYHTDTLGRTVWRVVLNDDGTLAAPTLFCEIAPGEGHPDGSTIDAEGCVWVALFGGWGVRRYDPADTLIETVRCPVANVTKIAFGGPDLRTAYATTARKGLSEEDLRAQPLAGNLFAFDAGVAGLPVHPAKL</sequence>
<proteinExistence type="inferred from homology"/>
<dbReference type="AlphaFoldDB" id="A0A502FXC5"/>
<keyword evidence="6" id="KW-1185">Reference proteome</keyword>
<evidence type="ECO:0000313" key="6">
    <source>
        <dbReference type="Proteomes" id="UP000319931"/>
    </source>
</evidence>
<comment type="caution">
    <text evidence="5">The sequence shown here is derived from an EMBL/GenBank/DDBJ whole genome shotgun (WGS) entry which is preliminary data.</text>
</comment>
<feature type="binding site" evidence="3">
    <location>
        <position position="98"/>
    </location>
    <ligand>
        <name>substrate</name>
    </ligand>
</feature>
<evidence type="ECO:0000256" key="1">
    <source>
        <dbReference type="ARBA" id="ARBA00008853"/>
    </source>
</evidence>
<feature type="binding site" evidence="3">
    <location>
        <position position="146"/>
    </location>
    <ligand>
        <name>a divalent metal cation</name>
        <dbReference type="ChEBI" id="CHEBI:60240"/>
    </ligand>
</feature>
<feature type="active site" description="Proton donor/acceptor" evidence="2">
    <location>
        <position position="195"/>
    </location>
</feature>
<dbReference type="GO" id="GO:0004341">
    <property type="term" value="F:gluconolactonase activity"/>
    <property type="evidence" value="ECO:0007669"/>
    <property type="project" value="TreeGrafter"/>
</dbReference>
<evidence type="ECO:0000259" key="4">
    <source>
        <dbReference type="Pfam" id="PF08450"/>
    </source>
</evidence>
<organism evidence="5 6">
    <name type="scientific">Sphingomonas glacialis</name>
    <dbReference type="NCBI Taxonomy" id="658225"/>
    <lineage>
        <taxon>Bacteria</taxon>
        <taxon>Pseudomonadati</taxon>
        <taxon>Pseudomonadota</taxon>
        <taxon>Alphaproteobacteria</taxon>
        <taxon>Sphingomonadales</taxon>
        <taxon>Sphingomonadaceae</taxon>
        <taxon>Sphingomonas</taxon>
    </lineage>
</organism>
<dbReference type="InterPro" id="IPR011042">
    <property type="entry name" value="6-blade_b-propeller_TolB-like"/>
</dbReference>
<dbReference type="OrthoDB" id="2633250at2"/>
<accession>A0A502FXC5</accession>
<feature type="binding site" evidence="3">
    <location>
        <position position="195"/>
    </location>
    <ligand>
        <name>a divalent metal cation</name>
        <dbReference type="ChEBI" id="CHEBI:60240"/>
    </ligand>
</feature>
<gene>
    <name evidence="5" type="ORF">EAH76_04750</name>
</gene>
<protein>
    <submittedName>
        <fullName evidence="5">SMP-30/gluconolactonase/LRE family protein</fullName>
    </submittedName>
</protein>
<dbReference type="GO" id="GO:0005509">
    <property type="term" value="F:calcium ion binding"/>
    <property type="evidence" value="ECO:0007669"/>
    <property type="project" value="TreeGrafter"/>
</dbReference>
<keyword evidence="3" id="KW-0862">Zinc</keyword>
<dbReference type="GO" id="GO:0019853">
    <property type="term" value="P:L-ascorbic acid biosynthetic process"/>
    <property type="evidence" value="ECO:0007669"/>
    <property type="project" value="TreeGrafter"/>
</dbReference>
<evidence type="ECO:0000256" key="2">
    <source>
        <dbReference type="PIRSR" id="PIRSR605511-1"/>
    </source>
</evidence>
<evidence type="ECO:0000256" key="3">
    <source>
        <dbReference type="PIRSR" id="PIRSR605511-2"/>
    </source>
</evidence>
<name>A0A502FXC5_9SPHN</name>
<keyword evidence="3" id="KW-0479">Metal-binding</keyword>
<dbReference type="RefSeq" id="WP_140848745.1">
    <property type="nucleotide sequence ID" value="NZ_RCZC01000002.1"/>
</dbReference>
<dbReference type="Proteomes" id="UP000319931">
    <property type="component" value="Unassembled WGS sequence"/>
</dbReference>
<dbReference type="PRINTS" id="PR01790">
    <property type="entry name" value="SMP30FAMILY"/>
</dbReference>
<dbReference type="InterPro" id="IPR013658">
    <property type="entry name" value="SGL"/>
</dbReference>
<dbReference type="Pfam" id="PF08450">
    <property type="entry name" value="SGL"/>
    <property type="match status" value="1"/>
</dbReference>
<feature type="binding site" evidence="3">
    <location>
        <position position="17"/>
    </location>
    <ligand>
        <name>a divalent metal cation</name>
        <dbReference type="ChEBI" id="CHEBI:60240"/>
    </ligand>
</feature>
<comment type="similarity">
    <text evidence="1">Belongs to the SMP-30/CGR1 family.</text>
</comment>
<reference evidence="5 6" key="1">
    <citation type="journal article" date="2019" name="Environ. Microbiol.">
        <title>Species interactions and distinct microbial communities in high Arctic permafrost affected cryosols are associated with the CH4 and CO2 gas fluxes.</title>
        <authorList>
            <person name="Altshuler I."/>
            <person name="Hamel J."/>
            <person name="Turney S."/>
            <person name="Magnuson E."/>
            <person name="Levesque R."/>
            <person name="Greer C."/>
            <person name="Whyte L.G."/>
        </authorList>
    </citation>
    <scope>NUCLEOTIDE SEQUENCE [LARGE SCALE GENOMIC DNA]</scope>
    <source>
        <strain evidence="5 6">E6.1</strain>
    </source>
</reference>